<comment type="similarity">
    <text evidence="2">Belongs to the proline racemase family.</text>
</comment>
<protein>
    <recommendedName>
        <fullName evidence="7">Proline racemase</fullName>
    </recommendedName>
</protein>
<dbReference type="SUPFAM" id="SSF54506">
    <property type="entry name" value="Diaminopimelate epimerase-like"/>
    <property type="match status" value="1"/>
</dbReference>
<evidence type="ECO:0000313" key="6">
    <source>
        <dbReference type="Proteomes" id="UP000583944"/>
    </source>
</evidence>
<sequence>MQYIYLRRYVHAYMRESVCPKQIFFFSAFHFFFFCVCFPLISRTGQEKLLFDQKYKIIKGEKKKKKNNQRANRREQQQQKREIMRFKKSLTCIDMHTEGEAARIVTSGLPHIPGSNMAEKKAYLQENMDYLRRGIMLEPRGHDDMFGAFLFDPIEEGADLGIVFMDTGGYLNMCGHNSIAAVTAAVETGIVSVPAKATNVPVVLDTPAGLVRGTAHLQSGTESEVSNASIINVPSFLYQQDVVVVLPKPYGEVRVDIAFGGNFFAIVPAEQLGIDISVQNLSRLQEAGELLRTEINRSVKVQHPQLPHINTVDCVEIYGPPTNPEANYKNVVIFGNRQADRSPCGTGTSAKMATLYAKGQLRIGETFVYESILGSLFQGRVLGEERIPGVKVPVTKDAEEGMLVVTAEITGKAFIMGFNTMLFDPTDPFKNGFTLKQ</sequence>
<dbReference type="EMBL" id="JABDHM010000032">
    <property type="protein sequence ID" value="KAF5221899.1"/>
    <property type="molecule type" value="Genomic_DNA"/>
</dbReference>
<dbReference type="Pfam" id="PF05544">
    <property type="entry name" value="Pro_racemase"/>
    <property type="match status" value="1"/>
</dbReference>
<dbReference type="AlphaFoldDB" id="A0A7J6Y5E5"/>
<evidence type="ECO:0000313" key="5">
    <source>
        <dbReference type="EMBL" id="KAF5221899.1"/>
    </source>
</evidence>
<comment type="subcellular location">
    <subcellularLocation>
        <location evidence="1">Cytoplasm</location>
    </subcellularLocation>
</comment>
<evidence type="ECO:0008006" key="7">
    <source>
        <dbReference type="Google" id="ProtNLM"/>
    </source>
</evidence>
<dbReference type="VEuPathDB" id="TriTrypDB:ECC02_005066"/>
<dbReference type="Gene3D" id="3.10.310.10">
    <property type="entry name" value="Diaminopimelate Epimerase, Chain A, domain 1"/>
    <property type="match status" value="2"/>
</dbReference>
<gene>
    <name evidence="5" type="ORF">ECC02_005066</name>
</gene>
<evidence type="ECO:0000256" key="4">
    <source>
        <dbReference type="SAM" id="Phobius"/>
    </source>
</evidence>
<organism evidence="5 6">
    <name type="scientific">Trypanosoma cruzi</name>
    <dbReference type="NCBI Taxonomy" id="5693"/>
    <lineage>
        <taxon>Eukaryota</taxon>
        <taxon>Discoba</taxon>
        <taxon>Euglenozoa</taxon>
        <taxon>Kinetoplastea</taxon>
        <taxon>Metakinetoplastina</taxon>
        <taxon>Trypanosomatida</taxon>
        <taxon>Trypanosomatidae</taxon>
        <taxon>Trypanosoma</taxon>
        <taxon>Schizotrypanum</taxon>
    </lineage>
</organism>
<evidence type="ECO:0000256" key="3">
    <source>
        <dbReference type="ARBA" id="ARBA00022490"/>
    </source>
</evidence>
<reference evidence="5 6" key="1">
    <citation type="journal article" date="2019" name="Genome Biol. Evol.">
        <title>Nanopore Sequencing Significantly Improves Genome Assembly of the Protozoan Parasite Trypanosoma cruzi.</title>
        <authorList>
            <person name="Diaz-Viraque F."/>
            <person name="Pita S."/>
            <person name="Greif G."/>
            <person name="de Souza R.C.M."/>
            <person name="Iraola G."/>
            <person name="Robello C."/>
        </authorList>
    </citation>
    <scope>NUCLEOTIDE SEQUENCE [LARGE SCALE GENOMIC DNA]</scope>
    <source>
        <strain evidence="5 6">Berenice</strain>
    </source>
</reference>
<keyword evidence="4" id="KW-0812">Transmembrane</keyword>
<dbReference type="Proteomes" id="UP000583944">
    <property type="component" value="Unassembled WGS sequence"/>
</dbReference>
<evidence type="ECO:0000256" key="1">
    <source>
        <dbReference type="ARBA" id="ARBA00004496"/>
    </source>
</evidence>
<name>A0A7J6Y5E5_TRYCR</name>
<comment type="caution">
    <text evidence="5">The sequence shown here is derived from an EMBL/GenBank/DDBJ whole genome shotgun (WGS) entry which is preliminary data.</text>
</comment>
<dbReference type="FunFam" id="3.10.310.10:FF:000005">
    <property type="entry name" value="Proline racemase"/>
    <property type="match status" value="1"/>
</dbReference>
<proteinExistence type="inferred from homology"/>
<dbReference type="SFLD" id="SFLDS00028">
    <property type="entry name" value="Proline_Racemase"/>
    <property type="match status" value="1"/>
</dbReference>
<keyword evidence="4" id="KW-1133">Transmembrane helix</keyword>
<evidence type="ECO:0000256" key="2">
    <source>
        <dbReference type="ARBA" id="ARBA00007529"/>
    </source>
</evidence>
<dbReference type="GO" id="GO:0047580">
    <property type="term" value="F:4-hydroxyproline epimerase activity"/>
    <property type="evidence" value="ECO:0007669"/>
    <property type="project" value="TreeGrafter"/>
</dbReference>
<keyword evidence="3" id="KW-0963">Cytoplasm</keyword>
<dbReference type="PANTHER" id="PTHR33442">
    <property type="entry name" value="TRANS-3-HYDROXY-L-PROLINE DEHYDRATASE"/>
    <property type="match status" value="1"/>
</dbReference>
<keyword evidence="4" id="KW-0472">Membrane</keyword>
<dbReference type="GO" id="GO:0005737">
    <property type="term" value="C:cytoplasm"/>
    <property type="evidence" value="ECO:0007669"/>
    <property type="project" value="UniProtKB-SubCell"/>
</dbReference>
<dbReference type="PANTHER" id="PTHR33442:SF5">
    <property type="entry name" value="BIFUNCTIONAL TRANS-3-HYDROXY-L-PROLINE DEHYDRATASE_2-EPIMERASE"/>
    <property type="match status" value="1"/>
</dbReference>
<dbReference type="InterPro" id="IPR008794">
    <property type="entry name" value="Pro_racemase_fam"/>
</dbReference>
<feature type="transmembrane region" description="Helical" evidence="4">
    <location>
        <begin position="23"/>
        <end position="41"/>
    </location>
</feature>
<accession>A0A7J6Y5E5</accession>